<dbReference type="Gene3D" id="3.40.50.150">
    <property type="entry name" value="Vaccinia Virus protein VP39"/>
    <property type="match status" value="1"/>
</dbReference>
<name>A0ABT4V499_9PSEU</name>
<dbReference type="Proteomes" id="UP001210380">
    <property type="component" value="Unassembled WGS sequence"/>
</dbReference>
<evidence type="ECO:0008006" key="3">
    <source>
        <dbReference type="Google" id="ProtNLM"/>
    </source>
</evidence>
<evidence type="ECO:0000313" key="1">
    <source>
        <dbReference type="EMBL" id="MDA3628261.1"/>
    </source>
</evidence>
<organism evidence="1 2">
    <name type="scientific">Saccharopolyspora oryzae</name>
    <dbReference type="NCBI Taxonomy" id="2997343"/>
    <lineage>
        <taxon>Bacteria</taxon>
        <taxon>Bacillati</taxon>
        <taxon>Actinomycetota</taxon>
        <taxon>Actinomycetes</taxon>
        <taxon>Pseudonocardiales</taxon>
        <taxon>Pseudonocardiaceae</taxon>
        <taxon>Saccharopolyspora</taxon>
    </lineage>
</organism>
<reference evidence="1 2" key="1">
    <citation type="submission" date="2022-11" db="EMBL/GenBank/DDBJ databases">
        <title>Draft genome sequence of Saccharopolyspora sp. WRP15-2 isolated from rhizosphere soils of wild rice in Thailand.</title>
        <authorList>
            <person name="Duangmal K."/>
            <person name="Kammanee S."/>
            <person name="Muangham S."/>
        </authorList>
    </citation>
    <scope>NUCLEOTIDE SEQUENCE [LARGE SCALE GENOMIC DNA]</scope>
    <source>
        <strain evidence="1 2">WRP15-2</strain>
    </source>
</reference>
<sequence>MRPGGRLAFVCLRERHDGDLGTVLDAMAEHLPAPAPVDPHSPGPTSLADPNRIHEVLTGAGFSDVTAKPVDAPQLWGHDPADAANFLFEWAPVRAMRSNANATETERAHAALTEAMQRHHQPNGVQLRGSAWLTTATR</sequence>
<dbReference type="InterPro" id="IPR029063">
    <property type="entry name" value="SAM-dependent_MTases_sf"/>
</dbReference>
<dbReference type="EMBL" id="JAQGLA010000041">
    <property type="protein sequence ID" value="MDA3628261.1"/>
    <property type="molecule type" value="Genomic_DNA"/>
</dbReference>
<keyword evidence="2" id="KW-1185">Reference proteome</keyword>
<evidence type="ECO:0000313" key="2">
    <source>
        <dbReference type="Proteomes" id="UP001210380"/>
    </source>
</evidence>
<protein>
    <recommendedName>
        <fullName evidence="3">Methyltransferase</fullName>
    </recommendedName>
</protein>
<dbReference type="RefSeq" id="WP_270951067.1">
    <property type="nucleotide sequence ID" value="NZ_JAQGLA010000041.1"/>
</dbReference>
<gene>
    <name evidence="1" type="ORF">OU415_22700</name>
</gene>
<accession>A0ABT4V499</accession>
<proteinExistence type="predicted"/>
<comment type="caution">
    <text evidence="1">The sequence shown here is derived from an EMBL/GenBank/DDBJ whole genome shotgun (WGS) entry which is preliminary data.</text>
</comment>